<comment type="caution">
    <text evidence="1">The sequence shown here is derived from an EMBL/GenBank/DDBJ whole genome shotgun (WGS) entry which is preliminary data.</text>
</comment>
<dbReference type="Proteomes" id="UP000789702">
    <property type="component" value="Unassembled WGS sequence"/>
</dbReference>
<name>A0ACA9NRJ0_9GLOM</name>
<gene>
    <name evidence="1" type="ORF">DHETER_LOCUS10034</name>
</gene>
<feature type="non-terminal residue" evidence="1">
    <location>
        <position position="1"/>
    </location>
</feature>
<protein>
    <submittedName>
        <fullName evidence="1">11841_t:CDS:1</fullName>
    </submittedName>
</protein>
<evidence type="ECO:0000313" key="2">
    <source>
        <dbReference type="Proteomes" id="UP000789702"/>
    </source>
</evidence>
<keyword evidence="2" id="KW-1185">Reference proteome</keyword>
<accession>A0ACA9NRJ0</accession>
<reference evidence="1" key="1">
    <citation type="submission" date="2021-06" db="EMBL/GenBank/DDBJ databases">
        <authorList>
            <person name="Kallberg Y."/>
            <person name="Tangrot J."/>
            <person name="Rosling A."/>
        </authorList>
    </citation>
    <scope>NUCLEOTIDE SEQUENCE</scope>
    <source>
        <strain evidence="1">IL203A</strain>
    </source>
</reference>
<dbReference type="EMBL" id="CAJVPU010018721">
    <property type="protein sequence ID" value="CAG8667532.1"/>
    <property type="molecule type" value="Genomic_DNA"/>
</dbReference>
<proteinExistence type="predicted"/>
<organism evidence="1 2">
    <name type="scientific">Dentiscutata heterogama</name>
    <dbReference type="NCBI Taxonomy" id="1316150"/>
    <lineage>
        <taxon>Eukaryota</taxon>
        <taxon>Fungi</taxon>
        <taxon>Fungi incertae sedis</taxon>
        <taxon>Mucoromycota</taxon>
        <taxon>Glomeromycotina</taxon>
        <taxon>Glomeromycetes</taxon>
        <taxon>Diversisporales</taxon>
        <taxon>Gigasporaceae</taxon>
        <taxon>Dentiscutata</taxon>
    </lineage>
</organism>
<evidence type="ECO:0000313" key="1">
    <source>
        <dbReference type="EMBL" id="CAG8667532.1"/>
    </source>
</evidence>
<sequence>AFFPGCSGSLHIFPVHSSQFVFVCPSLARLSICYTKCATTLWCLQPNQWTMFHPLYKFPYGISY</sequence>